<dbReference type="Proteomes" id="UP000250043">
    <property type="component" value="Unassembled WGS sequence"/>
</dbReference>
<dbReference type="AlphaFoldDB" id="A0A8E2DHF5"/>
<proteinExistence type="predicted"/>
<dbReference type="EMBL" id="KV722461">
    <property type="protein sequence ID" value="OCH88135.1"/>
    <property type="molecule type" value="Genomic_DNA"/>
</dbReference>
<name>A0A8E2DHF5_9APHY</name>
<reference evidence="1 2" key="1">
    <citation type="submission" date="2016-07" db="EMBL/GenBank/DDBJ databases">
        <title>Draft genome of the white-rot fungus Obba rivulosa 3A-2.</title>
        <authorList>
            <consortium name="DOE Joint Genome Institute"/>
            <person name="Miettinen O."/>
            <person name="Riley R."/>
            <person name="Acob R."/>
            <person name="Barry K."/>
            <person name="Cullen D."/>
            <person name="De Vries R."/>
            <person name="Hainaut M."/>
            <person name="Hatakka A."/>
            <person name="Henrissat B."/>
            <person name="Hilden K."/>
            <person name="Kuo R."/>
            <person name="Labutti K."/>
            <person name="Lipzen A."/>
            <person name="Makela M.R."/>
            <person name="Sandor L."/>
            <person name="Spatafora J.W."/>
            <person name="Grigoriev I.V."/>
            <person name="Hibbett D.S."/>
        </authorList>
    </citation>
    <scope>NUCLEOTIDE SEQUENCE [LARGE SCALE GENOMIC DNA]</scope>
    <source>
        <strain evidence="1 2">3A-2</strain>
    </source>
</reference>
<gene>
    <name evidence="1" type="ORF">OBBRIDRAFT_795541</name>
</gene>
<evidence type="ECO:0000313" key="2">
    <source>
        <dbReference type="Proteomes" id="UP000250043"/>
    </source>
</evidence>
<sequence length="131" mass="14544">MPGNRLARGIAIVSVSACSIPVCPAIQNYLSTNSGKVGLNQKGHEAKNQIVASREDIGTILERIVRMNRSHVSYIRPRSIPRQFQWLSMSQPTCTALHCINVCGRASAKASMIYEDWNVCRRVYIATNGIR</sequence>
<keyword evidence="2" id="KW-1185">Reference proteome</keyword>
<organism evidence="1 2">
    <name type="scientific">Obba rivulosa</name>
    <dbReference type="NCBI Taxonomy" id="1052685"/>
    <lineage>
        <taxon>Eukaryota</taxon>
        <taxon>Fungi</taxon>
        <taxon>Dikarya</taxon>
        <taxon>Basidiomycota</taxon>
        <taxon>Agaricomycotina</taxon>
        <taxon>Agaricomycetes</taxon>
        <taxon>Polyporales</taxon>
        <taxon>Gelatoporiaceae</taxon>
        <taxon>Obba</taxon>
    </lineage>
</organism>
<accession>A0A8E2DHF5</accession>
<evidence type="ECO:0000313" key="1">
    <source>
        <dbReference type="EMBL" id="OCH88135.1"/>
    </source>
</evidence>
<protein>
    <submittedName>
        <fullName evidence="1">Uncharacterized protein</fullName>
    </submittedName>
</protein>